<feature type="transmembrane region" description="Helical" evidence="1">
    <location>
        <begin position="63"/>
        <end position="86"/>
    </location>
</feature>
<name>A0A953I7F3_SYMTR</name>
<organism evidence="2 3">
    <name type="scientific">Symbiobacterium thermophilum</name>
    <dbReference type="NCBI Taxonomy" id="2734"/>
    <lineage>
        <taxon>Bacteria</taxon>
        <taxon>Bacillati</taxon>
        <taxon>Bacillota</taxon>
        <taxon>Clostridia</taxon>
        <taxon>Eubacteriales</taxon>
        <taxon>Symbiobacteriaceae</taxon>
        <taxon>Symbiobacterium</taxon>
    </lineage>
</organism>
<dbReference type="Pfam" id="PF12679">
    <property type="entry name" value="ABC2_membrane_2"/>
    <property type="match status" value="1"/>
</dbReference>
<protein>
    <recommendedName>
        <fullName evidence="4">ABC transporter permease</fullName>
    </recommendedName>
</protein>
<feature type="transmembrane region" description="Helical" evidence="1">
    <location>
        <begin position="179"/>
        <end position="200"/>
    </location>
</feature>
<accession>A0A953I7F3</accession>
<dbReference type="Proteomes" id="UP000732377">
    <property type="component" value="Unassembled WGS sequence"/>
</dbReference>
<dbReference type="GO" id="GO:0005886">
    <property type="term" value="C:plasma membrane"/>
    <property type="evidence" value="ECO:0007669"/>
    <property type="project" value="UniProtKB-SubCell"/>
</dbReference>
<dbReference type="PANTHER" id="PTHR43471:SF12">
    <property type="entry name" value="HYPOTHETICAL MEMBRANE PROTEIN, CONSERVED"/>
    <property type="match status" value="1"/>
</dbReference>
<keyword evidence="1" id="KW-0812">Transmembrane</keyword>
<evidence type="ECO:0000313" key="2">
    <source>
        <dbReference type="EMBL" id="MBY6275324.1"/>
    </source>
</evidence>
<keyword evidence="1" id="KW-0472">Membrane</keyword>
<feature type="transmembrane region" description="Helical" evidence="1">
    <location>
        <begin position="212"/>
        <end position="234"/>
    </location>
</feature>
<feature type="transmembrane region" description="Helical" evidence="1">
    <location>
        <begin position="254"/>
        <end position="271"/>
    </location>
</feature>
<sequence>MSGWTGFVRNPVFLREVRVRMRGWRTPGIIVLYVGLLGLLAILIFAAAMQGSRPTGFAPEVGAVIYAALAMFQLVLLILAVPGLAAGAIAGERERQTLDLLLVTRLSAAQVVVGKLLAATGFALLLMFASLPVFGLIFLFGGFSLSRLGLSAVVYVVTVLLLGAVSLYFSALYRRTQTAVVAAYGVVTTWTLLSPLFGALTYHVFFDEHPPLWGLIFAYTNPAFGLAAAAGQPLETMTRLYSPILTTDAAREAIWWKYCLIALGLIALLLWRTVRRVDPARAPAGR</sequence>
<evidence type="ECO:0000313" key="3">
    <source>
        <dbReference type="Proteomes" id="UP000732377"/>
    </source>
</evidence>
<feature type="transmembrane region" description="Helical" evidence="1">
    <location>
        <begin position="30"/>
        <end position="51"/>
    </location>
</feature>
<evidence type="ECO:0000256" key="1">
    <source>
        <dbReference type="SAM" id="Phobius"/>
    </source>
</evidence>
<feature type="transmembrane region" description="Helical" evidence="1">
    <location>
        <begin position="152"/>
        <end position="173"/>
    </location>
</feature>
<dbReference type="AlphaFoldDB" id="A0A953I7F3"/>
<keyword evidence="1" id="KW-1133">Transmembrane helix</keyword>
<gene>
    <name evidence="2" type="ORF">CWE10_03765</name>
</gene>
<comment type="caution">
    <text evidence="2">The sequence shown here is derived from an EMBL/GenBank/DDBJ whole genome shotgun (WGS) entry which is preliminary data.</text>
</comment>
<dbReference type="GO" id="GO:0140359">
    <property type="term" value="F:ABC-type transporter activity"/>
    <property type="evidence" value="ECO:0007669"/>
    <property type="project" value="InterPro"/>
</dbReference>
<dbReference type="RefSeq" id="WP_050742233.1">
    <property type="nucleotide sequence ID" value="NZ_JACSIR010000076.1"/>
</dbReference>
<dbReference type="PANTHER" id="PTHR43471">
    <property type="entry name" value="ABC TRANSPORTER PERMEASE"/>
    <property type="match status" value="1"/>
</dbReference>
<proteinExistence type="predicted"/>
<reference evidence="2" key="1">
    <citation type="submission" date="2017-11" db="EMBL/GenBank/DDBJ databases">
        <title>Three new genomes from thermophilic consortium.</title>
        <authorList>
            <person name="Quaggio R."/>
            <person name="Amgarten D."/>
            <person name="Setubal J.C."/>
        </authorList>
    </citation>
    <scope>NUCLEOTIDE SEQUENCE</scope>
    <source>
        <strain evidence="2">ZCTH01-B2</strain>
    </source>
</reference>
<feature type="transmembrane region" description="Helical" evidence="1">
    <location>
        <begin position="124"/>
        <end position="145"/>
    </location>
</feature>
<dbReference type="EMBL" id="PIUK01000021">
    <property type="protein sequence ID" value="MBY6275324.1"/>
    <property type="molecule type" value="Genomic_DNA"/>
</dbReference>
<evidence type="ECO:0008006" key="4">
    <source>
        <dbReference type="Google" id="ProtNLM"/>
    </source>
</evidence>